<evidence type="ECO:0000259" key="1">
    <source>
        <dbReference type="Pfam" id="PF15007"/>
    </source>
</evidence>
<evidence type="ECO:0000313" key="2">
    <source>
        <dbReference type="EMBL" id="SCU65420.1"/>
    </source>
</evidence>
<comment type="caution">
    <text evidence="2">The sequence shown here is derived from an EMBL/GenBank/DDBJ whole genome shotgun (WGS) entry which is preliminary data.</text>
</comment>
<dbReference type="AlphaFoldDB" id="A0A1G4I1A5"/>
<dbReference type="VEuPathDB" id="TriTrypDB:TEOVI_000750200"/>
<proteinExistence type="predicted"/>
<feature type="domain" description="Centrosomal CEP44" evidence="1">
    <location>
        <begin position="7"/>
        <end position="118"/>
    </location>
</feature>
<dbReference type="Proteomes" id="UP000195570">
    <property type="component" value="Unassembled WGS sequence"/>
</dbReference>
<gene>
    <name evidence="2" type="ORF">TEOVI_000750200</name>
</gene>
<dbReference type="EMBL" id="CZPT02000287">
    <property type="protein sequence ID" value="SCU65420.1"/>
    <property type="molecule type" value="Genomic_DNA"/>
</dbReference>
<dbReference type="RefSeq" id="XP_067077027.1">
    <property type="nucleotide sequence ID" value="XM_067220926.1"/>
</dbReference>
<dbReference type="GeneID" id="92381436"/>
<name>A0A1G4I1A5_TRYEQ</name>
<dbReference type="InterPro" id="IPR029157">
    <property type="entry name" value="CEP44_CC"/>
</dbReference>
<reference evidence="2" key="1">
    <citation type="submission" date="2016-09" db="EMBL/GenBank/DDBJ databases">
        <authorList>
            <person name="Hebert L."/>
            <person name="Moumen B."/>
        </authorList>
    </citation>
    <scope>NUCLEOTIDE SEQUENCE [LARGE SCALE GENOMIC DNA]</scope>
    <source>
        <strain evidence="2">OVI</strain>
    </source>
</reference>
<keyword evidence="3" id="KW-1185">Reference proteome</keyword>
<evidence type="ECO:0000313" key="3">
    <source>
        <dbReference type="Proteomes" id="UP000195570"/>
    </source>
</evidence>
<organism evidence="2 3">
    <name type="scientific">Trypanosoma equiperdum</name>
    <dbReference type="NCBI Taxonomy" id="5694"/>
    <lineage>
        <taxon>Eukaryota</taxon>
        <taxon>Discoba</taxon>
        <taxon>Euglenozoa</taxon>
        <taxon>Kinetoplastea</taxon>
        <taxon>Metakinetoplastina</taxon>
        <taxon>Trypanosomatida</taxon>
        <taxon>Trypanosomatidae</taxon>
        <taxon>Trypanosoma</taxon>
    </lineage>
</organism>
<protein>
    <submittedName>
        <fullName evidence="2">Centrosomal spindle body, CEP44, putative</fullName>
    </submittedName>
</protein>
<accession>A0A1G4I1A5</accession>
<sequence length="174" mass="19725">MEKLTLSALQHRLHIVGFDGWDGVSEVDVYRGDPHCYALFMRSILCGFPGVAALLMRRYPWFVIEGNDCSLASSVFRMLSQEYGYKPPITALQFRVAKYAAAKMRICIELFDLLKRSDVRENGGRVSSRSKVSRDIALPRHPHGTSEENVETLLVARLRSLDARRKSLNNLPRG</sequence>
<dbReference type="Pfam" id="PF15007">
    <property type="entry name" value="CEP44"/>
    <property type="match status" value="1"/>
</dbReference>